<dbReference type="PANTHER" id="PTHR43201:SF5">
    <property type="entry name" value="MEDIUM-CHAIN ACYL-COA LIGASE ACSF2, MITOCHONDRIAL"/>
    <property type="match status" value="1"/>
</dbReference>
<accession>A0A3G8JLJ7</accession>
<comment type="similarity">
    <text evidence="1">Belongs to the ATP-dependent AMP-binding enzyme family.</text>
</comment>
<reference evidence="5 6" key="1">
    <citation type="submission" date="2018-11" db="EMBL/GenBank/DDBJ databases">
        <title>Gordonia insulae sp. nov., isolated from an island soil.</title>
        <authorList>
            <person name="Kim Y.S."/>
            <person name="Kim S.B."/>
        </authorList>
    </citation>
    <scope>NUCLEOTIDE SEQUENCE [LARGE SCALE GENOMIC DNA]</scope>
    <source>
        <strain evidence="5 6">MMS17-SY073</strain>
    </source>
</reference>
<dbReference type="PROSITE" id="PS00455">
    <property type="entry name" value="AMP_BINDING"/>
    <property type="match status" value="1"/>
</dbReference>
<dbReference type="InterPro" id="IPR045851">
    <property type="entry name" value="AMP-bd_C_sf"/>
</dbReference>
<dbReference type="SUPFAM" id="SSF56801">
    <property type="entry name" value="Acetyl-CoA synthetase-like"/>
    <property type="match status" value="1"/>
</dbReference>
<dbReference type="InterPro" id="IPR020845">
    <property type="entry name" value="AMP-binding_CS"/>
</dbReference>
<dbReference type="GO" id="GO:0031956">
    <property type="term" value="F:medium-chain fatty acid-CoA ligase activity"/>
    <property type="evidence" value="ECO:0007669"/>
    <property type="project" value="TreeGrafter"/>
</dbReference>
<evidence type="ECO:0000313" key="6">
    <source>
        <dbReference type="Proteomes" id="UP000271469"/>
    </source>
</evidence>
<evidence type="ECO:0000259" key="3">
    <source>
        <dbReference type="Pfam" id="PF00501"/>
    </source>
</evidence>
<evidence type="ECO:0000256" key="1">
    <source>
        <dbReference type="ARBA" id="ARBA00006432"/>
    </source>
</evidence>
<feature type="domain" description="AMP-dependent synthetase/ligase" evidence="3">
    <location>
        <begin position="36"/>
        <end position="396"/>
    </location>
</feature>
<dbReference type="KEGG" id="gom:D7316_02061"/>
<keyword evidence="2 5" id="KW-0436">Ligase</keyword>
<evidence type="ECO:0000259" key="4">
    <source>
        <dbReference type="Pfam" id="PF13193"/>
    </source>
</evidence>
<dbReference type="AlphaFoldDB" id="A0A3G8JLJ7"/>
<name>A0A3G8JLJ7_9ACTN</name>
<dbReference type="InterPro" id="IPR025110">
    <property type="entry name" value="AMP-bd_C"/>
</dbReference>
<protein>
    <submittedName>
        <fullName evidence="5">Short-chain-fatty-acid--CoA ligase</fullName>
        <ecNumber evidence="5">6.2.1.-</ecNumber>
    </submittedName>
</protein>
<dbReference type="EMBL" id="CP033972">
    <property type="protein sequence ID" value="AZG45465.1"/>
    <property type="molecule type" value="Genomic_DNA"/>
</dbReference>
<dbReference type="Gene3D" id="3.30.300.30">
    <property type="match status" value="1"/>
</dbReference>
<feature type="domain" description="AMP-binding enzyme C-terminal" evidence="4">
    <location>
        <begin position="447"/>
        <end position="524"/>
    </location>
</feature>
<dbReference type="GO" id="GO:0006631">
    <property type="term" value="P:fatty acid metabolic process"/>
    <property type="evidence" value="ECO:0007669"/>
    <property type="project" value="TreeGrafter"/>
</dbReference>
<evidence type="ECO:0000256" key="2">
    <source>
        <dbReference type="ARBA" id="ARBA00022598"/>
    </source>
</evidence>
<dbReference type="RefSeq" id="WP_124708165.1">
    <property type="nucleotide sequence ID" value="NZ_CP033972.1"/>
</dbReference>
<organism evidence="5 6">
    <name type="scientific">Gordonia insulae</name>
    <dbReference type="NCBI Taxonomy" id="2420509"/>
    <lineage>
        <taxon>Bacteria</taxon>
        <taxon>Bacillati</taxon>
        <taxon>Actinomycetota</taxon>
        <taxon>Actinomycetes</taxon>
        <taxon>Mycobacteriales</taxon>
        <taxon>Gordoniaceae</taxon>
        <taxon>Gordonia</taxon>
    </lineage>
</organism>
<proteinExistence type="inferred from homology"/>
<evidence type="ECO:0000313" key="5">
    <source>
        <dbReference type="EMBL" id="AZG45465.1"/>
    </source>
</evidence>
<sequence>MNVRAVPDRLRQHYLDTGLWSDTTLGSLLLAGLTDSPDQTFRVWSKTDPASLTFIELESLARRFAQGLVARGVRPGTRVAFQLPNCLEAAVTFIGCSLAGMVLVPIAGYYGRKELTEIVNGSGATVLIVQHGAFDEGGNLDVPVGACAAMPMLQEVVVCGTSGVDGALDFDDLIAGGPIESAVTTSADDPVLLAYTSGTSGQSKGVVHTHRTIVAEVRNHLALMIPANATPQITASPIAHAAGMTLGLLAPLYRGEPINVVDSFDVDFILSICGKNDLAPGGGASVFLSALIDHPGFTDRIARRMGYVILGGSTVPEDLVRRAEDRGVTVLRSYGLTEHPTISAGLIGDDSVALLTTDGQPLPGVEVEVRLPDGTIAPSGIEGHIHSRGPDLCAGYTDPSLTAESFDNVGWFATGDLGVMDSAGHLSVTGRAKDLIIRNGVNISPAEVENALLSCPGVADVSIVGVPDARTGERSIAFVTPENPDNEPTLADVRLHLGAVGLAKPKWPEELRVVSSFPRTPSGKIRKIDLRASLDSEA</sequence>
<gene>
    <name evidence="5" type="primary">fadK_3</name>
    <name evidence="5" type="ORF">D7316_02061</name>
</gene>
<dbReference type="InterPro" id="IPR000873">
    <property type="entry name" value="AMP-dep_synth/lig_dom"/>
</dbReference>
<dbReference type="EC" id="6.2.1.-" evidence="5"/>
<dbReference type="Pfam" id="PF13193">
    <property type="entry name" value="AMP-binding_C"/>
    <property type="match status" value="1"/>
</dbReference>
<dbReference type="PANTHER" id="PTHR43201">
    <property type="entry name" value="ACYL-COA SYNTHETASE"/>
    <property type="match status" value="1"/>
</dbReference>
<dbReference type="Proteomes" id="UP000271469">
    <property type="component" value="Chromosome"/>
</dbReference>
<dbReference type="Pfam" id="PF00501">
    <property type="entry name" value="AMP-binding"/>
    <property type="match status" value="1"/>
</dbReference>
<dbReference type="Gene3D" id="3.40.50.12780">
    <property type="entry name" value="N-terminal domain of ligase-like"/>
    <property type="match status" value="1"/>
</dbReference>
<dbReference type="InterPro" id="IPR042099">
    <property type="entry name" value="ANL_N_sf"/>
</dbReference>
<keyword evidence="6" id="KW-1185">Reference proteome</keyword>
<dbReference type="OrthoDB" id="9803968at2"/>